<feature type="domain" description="Rad50/SbcC-type AAA" evidence="6">
    <location>
        <begin position="5"/>
        <end position="211"/>
    </location>
</feature>
<name>A0ABW9GYI8_9FIRM</name>
<feature type="coiled-coil region" evidence="4">
    <location>
        <begin position="312"/>
        <end position="370"/>
    </location>
</feature>
<dbReference type="Pfam" id="PF13476">
    <property type="entry name" value="AAA_23"/>
    <property type="match status" value="1"/>
</dbReference>
<evidence type="ECO:0000256" key="5">
    <source>
        <dbReference type="SAM" id="MobiDB-lite"/>
    </source>
</evidence>
<evidence type="ECO:0000256" key="4">
    <source>
        <dbReference type="SAM" id="Coils"/>
    </source>
</evidence>
<evidence type="ECO:0000256" key="2">
    <source>
        <dbReference type="ARBA" id="ARBA00011322"/>
    </source>
</evidence>
<comment type="caution">
    <text evidence="7">The sequence shown here is derived from an EMBL/GenBank/DDBJ whole genome shotgun (WGS) entry which is preliminary data.</text>
</comment>
<protein>
    <recommendedName>
        <fullName evidence="3">Nuclease SbcCD subunit C</fullName>
    </recommendedName>
</protein>
<dbReference type="Gene3D" id="3.40.50.300">
    <property type="entry name" value="P-loop containing nucleotide triphosphate hydrolases"/>
    <property type="match status" value="2"/>
</dbReference>
<evidence type="ECO:0000313" key="8">
    <source>
        <dbReference type="Proteomes" id="UP001631949"/>
    </source>
</evidence>
<reference evidence="7 8" key="1">
    <citation type="journal article" date="2016" name="Int. J. Syst. Evol. Microbiol.">
        <title>Peptococcus simiae sp. nov., isolated from rhesus macaque faeces and emended description of the genus Peptococcus.</title>
        <authorList>
            <person name="Shkoporov A.N."/>
            <person name="Efimov B.A."/>
            <person name="Kondova I."/>
            <person name="Ouwerling B."/>
            <person name="Chaplin A.V."/>
            <person name="Shcherbakova V.A."/>
            <person name="Langermans J.A.M."/>
        </authorList>
    </citation>
    <scope>NUCLEOTIDE SEQUENCE [LARGE SCALE GENOMIC DNA]</scope>
    <source>
        <strain evidence="7 8">M108</strain>
    </source>
</reference>
<dbReference type="Pfam" id="PF13558">
    <property type="entry name" value="SbcC_Walker_B"/>
    <property type="match status" value="1"/>
</dbReference>
<dbReference type="PANTHER" id="PTHR32114">
    <property type="entry name" value="ABC TRANSPORTER ABCH.3"/>
    <property type="match status" value="1"/>
</dbReference>
<organism evidence="7 8">
    <name type="scientific">Peptococcus simiae</name>
    <dbReference type="NCBI Taxonomy" id="1643805"/>
    <lineage>
        <taxon>Bacteria</taxon>
        <taxon>Bacillati</taxon>
        <taxon>Bacillota</taxon>
        <taxon>Clostridia</taxon>
        <taxon>Eubacteriales</taxon>
        <taxon>Peptococcaceae</taxon>
        <taxon>Peptococcus</taxon>
    </lineage>
</organism>
<keyword evidence="4" id="KW-0175">Coiled coil</keyword>
<feature type="region of interest" description="Disordered" evidence="5">
    <location>
        <begin position="554"/>
        <end position="573"/>
    </location>
</feature>
<evidence type="ECO:0000256" key="1">
    <source>
        <dbReference type="ARBA" id="ARBA00006930"/>
    </source>
</evidence>
<dbReference type="SUPFAM" id="SSF52540">
    <property type="entry name" value="P-loop containing nucleoside triphosphate hydrolases"/>
    <property type="match status" value="1"/>
</dbReference>
<dbReference type="InterPro" id="IPR038729">
    <property type="entry name" value="Rad50/SbcC_AAA"/>
</dbReference>
<comment type="similarity">
    <text evidence="1">Belongs to the SMC family. SbcC subfamily.</text>
</comment>
<feature type="coiled-coil region" evidence="4">
    <location>
        <begin position="405"/>
        <end position="487"/>
    </location>
</feature>
<dbReference type="RefSeq" id="WP_408977296.1">
    <property type="nucleotide sequence ID" value="NZ_JBJUVG010000005.1"/>
</dbReference>
<comment type="subunit">
    <text evidence="2">Heterodimer of SbcC and SbcD.</text>
</comment>
<dbReference type="InterPro" id="IPR027417">
    <property type="entry name" value="P-loop_NTPase"/>
</dbReference>
<dbReference type="EMBL" id="JBJUVG010000005">
    <property type="protein sequence ID" value="MFM9413679.1"/>
    <property type="molecule type" value="Genomic_DNA"/>
</dbReference>
<keyword evidence="8" id="KW-1185">Reference proteome</keyword>
<evidence type="ECO:0000259" key="6">
    <source>
        <dbReference type="Pfam" id="PF13476"/>
    </source>
</evidence>
<accession>A0ABW9GYI8</accession>
<dbReference type="PANTHER" id="PTHR32114:SF2">
    <property type="entry name" value="ABC TRANSPORTER ABCH.3"/>
    <property type="match status" value="1"/>
</dbReference>
<evidence type="ECO:0000313" key="7">
    <source>
        <dbReference type="EMBL" id="MFM9413679.1"/>
    </source>
</evidence>
<evidence type="ECO:0000256" key="3">
    <source>
        <dbReference type="ARBA" id="ARBA00013368"/>
    </source>
</evidence>
<dbReference type="Proteomes" id="UP001631949">
    <property type="component" value="Unassembled WGS sequence"/>
</dbReference>
<proteinExistence type="inferred from homology"/>
<sequence length="1044" mass="115126">MRPLELEISAFGPYAGQTLLDFSALGQEKLFLVTGPTGAGKSTIFDAMSYALYGETGEGDSKGERLVSDFNKDPARLSYVRFTFLLNQRQYRIYRQPAQQVLKRRGDGFRDQGQVVLFEALDDPDFAPLTKVDEVNRAVIDRIGLNADQFRKIVMLPQGEFQQFLLAETKEKTPLLRHLFGTDIYRRMRDLLAESARQLSQEARTIEMKLEEKWLQVPAAFGWPLSEGPDEAALDRYIRQDHDRLASLDLALDRLDRCKQDLGRTRQAVDAAKQVQAQIQETAALLLPLTQRAAEDRALADRIRLAEAAQPLAQEEKAVQDLADRCQAANQAADQAKTDLAQAEAAQAGLQAEAARLANQKEEMAACREALPLLRQGVQLFARWQAATTGLKDRQAALTAAEDREKACQARVRTLTDQAKALQEEGKALVQVETRQVSLQAACDQLQNKKTLLGQAWKLLAAYDRGLAQVKEEEDLANQALAAEQAAYAAWQAAYHRRQAQSAAYLARDLTEGQPCPVCGANHHPAPAVFSGQGLDDDQLAWLEKTWQDRAQEARTRASDLAASRSSQADRARQLRDDYPDLAPAFCQAEAPDAASTRQLIADVVEAGKALKADLQEKTSQAQVLAVKRERLAAVEEEGRALADQLALAEEDLTQAAADRQAKALDLAAGQAGSREMADQLPFSIEEGPGKEDQLKTDEAKLQAYDAACDQMEARRQAGANRLLAAQTSQRERLQTLTEAQSTYLAARDRWVQAREAVFDKAAGYQQAKADLPKLDQWRASLNDNRARRAYLKTELARLTALYRQHPGKGQGQALEVAEAALQASLVDHIDLRATLRNRVDQLTRVQTAMADLRQAGGALLEEYGRVNRLQRIVSGDNEARMDLETFVLTQYFDQVLARANSRLAKMTEGRYSLIRHKTVADKRKNAGLDLDVADTYTGRARAVGTLSGGERFKASLALALGLADVVSEESGGHAMEAIFIDEGFGTLDEDALDKTIDALFELQSGGRLVGVISHVAELRDRIPAKLVVTADEAGSRAHFEVPK</sequence>
<gene>
    <name evidence="7" type="ORF">ACKQTC_04785</name>
</gene>